<keyword evidence="8" id="KW-0472">Membrane</keyword>
<dbReference type="SMART" id="SM00382">
    <property type="entry name" value="AAA"/>
    <property type="match status" value="1"/>
</dbReference>
<evidence type="ECO:0000256" key="6">
    <source>
        <dbReference type="ARBA" id="ARBA00022840"/>
    </source>
</evidence>
<dbReference type="PANTHER" id="PTHR43553">
    <property type="entry name" value="HEAVY METAL TRANSPORTER"/>
    <property type="match status" value="1"/>
</dbReference>
<accession>A0AA43UA64</accession>
<keyword evidence="5" id="KW-0547">Nucleotide-binding</keyword>
<evidence type="ECO:0000256" key="4">
    <source>
        <dbReference type="ARBA" id="ARBA00022475"/>
    </source>
</evidence>
<evidence type="ECO:0000256" key="5">
    <source>
        <dbReference type="ARBA" id="ARBA00022741"/>
    </source>
</evidence>
<keyword evidence="4" id="KW-1003">Cell membrane</keyword>
<dbReference type="InterPro" id="IPR027417">
    <property type="entry name" value="P-loop_NTPase"/>
</dbReference>
<dbReference type="InterPro" id="IPR003439">
    <property type="entry name" value="ABC_transporter-like_ATP-bd"/>
</dbReference>
<dbReference type="Proteomes" id="UP001171751">
    <property type="component" value="Unassembled WGS sequence"/>
</dbReference>
<dbReference type="GO" id="GO:0005524">
    <property type="term" value="F:ATP binding"/>
    <property type="evidence" value="ECO:0007669"/>
    <property type="project" value="UniProtKB-KW"/>
</dbReference>
<dbReference type="GO" id="GO:0016887">
    <property type="term" value="F:ATP hydrolysis activity"/>
    <property type="evidence" value="ECO:0007669"/>
    <property type="project" value="InterPro"/>
</dbReference>
<evidence type="ECO:0000313" key="11">
    <source>
        <dbReference type="Proteomes" id="UP001171751"/>
    </source>
</evidence>
<dbReference type="Gene3D" id="3.40.50.300">
    <property type="entry name" value="P-loop containing nucleotide triphosphate hydrolases"/>
    <property type="match status" value="1"/>
</dbReference>
<dbReference type="InterPro" id="IPR050095">
    <property type="entry name" value="ECF_ABC_transporter_ATP-bd"/>
</dbReference>
<keyword evidence="3" id="KW-0813">Transport</keyword>
<evidence type="ECO:0000256" key="1">
    <source>
        <dbReference type="ARBA" id="ARBA00004202"/>
    </source>
</evidence>
<keyword evidence="11" id="KW-1185">Reference proteome</keyword>
<evidence type="ECO:0000256" key="7">
    <source>
        <dbReference type="ARBA" id="ARBA00022967"/>
    </source>
</evidence>
<dbReference type="AlphaFoldDB" id="A0AA43UA64"/>
<dbReference type="CDD" id="cd03225">
    <property type="entry name" value="ABC_cobalt_CbiO_domain1"/>
    <property type="match status" value="1"/>
</dbReference>
<comment type="caution">
    <text evidence="10">The sequence shown here is derived from an EMBL/GenBank/DDBJ whole genome shotgun (WGS) entry which is preliminary data.</text>
</comment>
<proteinExistence type="inferred from homology"/>
<dbReference type="InterPro" id="IPR003593">
    <property type="entry name" value="AAA+_ATPase"/>
</dbReference>
<evidence type="ECO:0000259" key="9">
    <source>
        <dbReference type="PROSITE" id="PS50893"/>
    </source>
</evidence>
<name>A0AA43UA64_9LACT</name>
<protein>
    <submittedName>
        <fullName evidence="10">ABC transporter ATP-binding protein</fullName>
    </submittedName>
</protein>
<comment type="similarity">
    <text evidence="2">Belongs to the ABC transporter superfamily.</text>
</comment>
<dbReference type="GO" id="GO:0042626">
    <property type="term" value="F:ATPase-coupled transmembrane transporter activity"/>
    <property type="evidence" value="ECO:0007669"/>
    <property type="project" value="TreeGrafter"/>
</dbReference>
<organism evidence="10 11">
    <name type="scientific">Atopococcus tabaci</name>
    <dbReference type="NCBI Taxonomy" id="269774"/>
    <lineage>
        <taxon>Bacteria</taxon>
        <taxon>Bacillati</taxon>
        <taxon>Bacillota</taxon>
        <taxon>Bacilli</taxon>
        <taxon>Lactobacillales</taxon>
        <taxon>Carnobacteriaceae</taxon>
        <taxon>Atopococcus</taxon>
    </lineage>
</organism>
<evidence type="ECO:0000256" key="3">
    <source>
        <dbReference type="ARBA" id="ARBA00022448"/>
    </source>
</evidence>
<dbReference type="GO" id="GO:0043190">
    <property type="term" value="C:ATP-binding cassette (ABC) transporter complex"/>
    <property type="evidence" value="ECO:0007669"/>
    <property type="project" value="TreeGrafter"/>
</dbReference>
<dbReference type="FunFam" id="3.40.50.300:FF:000224">
    <property type="entry name" value="Energy-coupling factor transporter ATP-binding protein EcfA"/>
    <property type="match status" value="1"/>
</dbReference>
<gene>
    <name evidence="10" type="ORF">Q4F26_01125</name>
</gene>
<feature type="domain" description="ABC transporter" evidence="9">
    <location>
        <begin position="4"/>
        <end position="237"/>
    </location>
</feature>
<dbReference type="Pfam" id="PF00005">
    <property type="entry name" value="ABC_tran"/>
    <property type="match status" value="1"/>
</dbReference>
<dbReference type="PROSITE" id="PS50893">
    <property type="entry name" value="ABC_TRANSPORTER_2"/>
    <property type="match status" value="1"/>
</dbReference>
<keyword evidence="6 10" id="KW-0067">ATP-binding</keyword>
<evidence type="ECO:0000256" key="8">
    <source>
        <dbReference type="ARBA" id="ARBA00023136"/>
    </source>
</evidence>
<evidence type="ECO:0000313" key="10">
    <source>
        <dbReference type="EMBL" id="MDO5456923.1"/>
    </source>
</evidence>
<reference evidence="10" key="1">
    <citation type="submission" date="2023-07" db="EMBL/GenBank/DDBJ databases">
        <title>Between Cages and Wild: Unraveling the Impact of Captivity on Animal Microbiomes and Antimicrobial Resistance.</title>
        <authorList>
            <person name="Schmartz G.P."/>
            <person name="Rehner J."/>
            <person name="Schuff M.J."/>
            <person name="Becker S.L."/>
            <person name="Kravczyk M."/>
            <person name="Gurevich A."/>
            <person name="Francke R."/>
            <person name="Mueller R."/>
            <person name="Keller V."/>
            <person name="Keller A."/>
        </authorList>
    </citation>
    <scope>NUCLEOTIDE SEQUENCE</scope>
    <source>
        <strain evidence="10">S39M_St_73</strain>
    </source>
</reference>
<keyword evidence="7" id="KW-1278">Translocase</keyword>
<dbReference type="SUPFAM" id="SSF52540">
    <property type="entry name" value="P-loop containing nucleoside triphosphate hydrolases"/>
    <property type="match status" value="1"/>
</dbReference>
<sequence>MSLIEVNAASYTYPNGFSALEDINLKVDKTDNIAIIGQNGAGKTTMVKLLNGLLKPSRGSVIVNGKNTKKYTTAQISREVGYVFQNPDDQIFNNRVYDEIAYALVQAGASESEIKERVTKYSKLCGVDHLLNENPYDLPLSIRKLVTIASVISTQAEVVILDEPTAGQDELGLTIISNIIDTLIREKRAVITITHDMEFVSSHFNKIIVMANKNIQKTGYPEEIFFDEQIMDIASLKPPVIVQVIQRLGLKVQTLSSQELARVINEL</sequence>
<evidence type="ECO:0000256" key="2">
    <source>
        <dbReference type="ARBA" id="ARBA00005417"/>
    </source>
</evidence>
<comment type="subcellular location">
    <subcellularLocation>
        <location evidence="1">Cell membrane</location>
        <topology evidence="1">Peripheral membrane protein</topology>
    </subcellularLocation>
</comment>
<dbReference type="EMBL" id="JAUNQW010000003">
    <property type="protein sequence ID" value="MDO5456923.1"/>
    <property type="molecule type" value="Genomic_DNA"/>
</dbReference>
<dbReference type="InterPro" id="IPR015856">
    <property type="entry name" value="ABC_transpr_CbiO/EcfA_su"/>
</dbReference>